<proteinExistence type="predicted"/>
<protein>
    <submittedName>
        <fullName evidence="1">Uncharacterized protein</fullName>
    </submittedName>
</protein>
<dbReference type="KEGG" id="acog:HWD57_19240"/>
<sequence length="232" mass="26493">MDGIEQALGEWKQSLLSKIKLAALYSRSPAAHKWKAPFRSLMLRESVAWRAHDLLFQAHTLHNTGHTLGSRILIRSAIETIALLIYLNQLTKSVLAGTENFHLFSQKTSRLLLGSKDKSTKHESINVLTVLKKADEKYPGVMDMYANLSESAHPNFEGICFGYSRVDHENHTTTFSNNWVAMYGERHVPLMRLCILTFSSEYNDEWSNQFENLEKWIVANDARLEATKDDPL</sequence>
<reference evidence="1 2" key="1">
    <citation type="journal article" date="2019" name="Microbiome">
        <title>Annotated bacterial chromosomes from frame-shift-corrected long-read metagenomic data.</title>
        <authorList>
            <person name="Arumugam K."/>
            <person name="Bagci C."/>
            <person name="Bessarab I."/>
            <person name="Beier S."/>
            <person name="Buchfink B."/>
            <person name="Gorska A."/>
            <person name="Qiu G."/>
            <person name="Huson D.H."/>
            <person name="Williams R.B.H."/>
        </authorList>
    </citation>
    <scope>NUCLEOTIDE SEQUENCE [LARGE SCALE GENOMIC DNA]</scope>
    <source>
        <strain evidence="1">SSA1</strain>
    </source>
</reference>
<dbReference type="Proteomes" id="UP000509684">
    <property type="component" value="Chromosome"/>
</dbReference>
<dbReference type="EMBL" id="CP058708">
    <property type="protein sequence ID" value="QLH51691.1"/>
    <property type="molecule type" value="Genomic_DNA"/>
</dbReference>
<name>A0A7D5NER0_9PROT</name>
<accession>A0A7D5NER0</accession>
<gene>
    <name evidence="1" type="ORF">HWD57_19240</name>
</gene>
<evidence type="ECO:0000313" key="1">
    <source>
        <dbReference type="EMBL" id="QLH51691.1"/>
    </source>
</evidence>
<dbReference type="AlphaFoldDB" id="A0A7D5NER0"/>
<organism evidence="1 2">
    <name type="scientific">Candidatus Accumulibacter cognatus</name>
    <dbReference type="NCBI Taxonomy" id="2954383"/>
    <lineage>
        <taxon>Bacteria</taxon>
        <taxon>Pseudomonadati</taxon>
        <taxon>Pseudomonadota</taxon>
        <taxon>Betaproteobacteria</taxon>
        <taxon>Candidatus Accumulibacter</taxon>
    </lineage>
</organism>
<evidence type="ECO:0000313" key="2">
    <source>
        <dbReference type="Proteomes" id="UP000509684"/>
    </source>
</evidence>